<proteinExistence type="predicted"/>
<dbReference type="AlphaFoldDB" id="A0A8J4XXM4"/>
<comment type="caution">
    <text evidence="2">The sequence shown here is derived from an EMBL/GenBank/DDBJ whole genome shotgun (WGS) entry which is preliminary data.</text>
</comment>
<dbReference type="EMBL" id="JACEEZ010019691">
    <property type="protein sequence ID" value="KAG0715452.1"/>
    <property type="molecule type" value="Genomic_DNA"/>
</dbReference>
<feature type="compositionally biased region" description="Polar residues" evidence="1">
    <location>
        <begin position="7"/>
        <end position="21"/>
    </location>
</feature>
<sequence length="155" mass="16688">MPATFAPNPSTACMSEGSTRPLSPPWPHPGGGCSMTGMSSSYDTVTPEYPKAINNVIVTKPHLRQSSSPPGVSPLATTSQLRNQTLASRARANKRPFFAVTTLASWRRGVVASHTQTPNRRPGWAVVGWWGPVVGGWLVLYATSRPSLCHFMVES</sequence>
<evidence type="ECO:0000313" key="3">
    <source>
        <dbReference type="Proteomes" id="UP000770661"/>
    </source>
</evidence>
<accession>A0A8J4XXM4</accession>
<organism evidence="2 3">
    <name type="scientific">Chionoecetes opilio</name>
    <name type="common">Atlantic snow crab</name>
    <name type="synonym">Cancer opilio</name>
    <dbReference type="NCBI Taxonomy" id="41210"/>
    <lineage>
        <taxon>Eukaryota</taxon>
        <taxon>Metazoa</taxon>
        <taxon>Ecdysozoa</taxon>
        <taxon>Arthropoda</taxon>
        <taxon>Crustacea</taxon>
        <taxon>Multicrustacea</taxon>
        <taxon>Malacostraca</taxon>
        <taxon>Eumalacostraca</taxon>
        <taxon>Eucarida</taxon>
        <taxon>Decapoda</taxon>
        <taxon>Pleocyemata</taxon>
        <taxon>Brachyura</taxon>
        <taxon>Eubrachyura</taxon>
        <taxon>Majoidea</taxon>
        <taxon>Majidae</taxon>
        <taxon>Chionoecetes</taxon>
    </lineage>
</organism>
<protein>
    <submittedName>
        <fullName evidence="2">Uncharacterized protein</fullName>
    </submittedName>
</protein>
<name>A0A8J4XXM4_CHIOP</name>
<gene>
    <name evidence="2" type="ORF">GWK47_011896</name>
</gene>
<evidence type="ECO:0000313" key="2">
    <source>
        <dbReference type="EMBL" id="KAG0715452.1"/>
    </source>
</evidence>
<dbReference type="Proteomes" id="UP000770661">
    <property type="component" value="Unassembled WGS sequence"/>
</dbReference>
<reference evidence="2" key="1">
    <citation type="submission" date="2020-07" db="EMBL/GenBank/DDBJ databases">
        <title>The High-quality genome of the commercially important snow crab, Chionoecetes opilio.</title>
        <authorList>
            <person name="Jeong J.-H."/>
            <person name="Ryu S."/>
        </authorList>
    </citation>
    <scope>NUCLEOTIDE SEQUENCE</scope>
    <source>
        <strain evidence="2">MADBK_172401_WGS</strain>
        <tissue evidence="2">Digestive gland</tissue>
    </source>
</reference>
<evidence type="ECO:0000256" key="1">
    <source>
        <dbReference type="SAM" id="MobiDB-lite"/>
    </source>
</evidence>
<feature type="region of interest" description="Disordered" evidence="1">
    <location>
        <begin position="1"/>
        <end position="32"/>
    </location>
</feature>
<keyword evidence="3" id="KW-1185">Reference proteome</keyword>